<gene>
    <name evidence="2" type="ORF">HDF16_003729</name>
</gene>
<comment type="caution">
    <text evidence="2">The sequence shown here is derived from an EMBL/GenBank/DDBJ whole genome shotgun (WGS) entry which is preliminary data.</text>
</comment>
<keyword evidence="1" id="KW-1133">Transmembrane helix</keyword>
<organism evidence="2 3">
    <name type="scientific">Granulicella aggregans</name>
    <dbReference type="NCBI Taxonomy" id="474949"/>
    <lineage>
        <taxon>Bacteria</taxon>
        <taxon>Pseudomonadati</taxon>
        <taxon>Acidobacteriota</taxon>
        <taxon>Terriglobia</taxon>
        <taxon>Terriglobales</taxon>
        <taxon>Acidobacteriaceae</taxon>
        <taxon>Granulicella</taxon>
    </lineage>
</organism>
<evidence type="ECO:0000313" key="2">
    <source>
        <dbReference type="EMBL" id="MBB5059006.1"/>
    </source>
</evidence>
<keyword evidence="3" id="KW-1185">Reference proteome</keyword>
<keyword evidence="1" id="KW-0472">Membrane</keyword>
<evidence type="ECO:0008006" key="4">
    <source>
        <dbReference type="Google" id="ProtNLM"/>
    </source>
</evidence>
<evidence type="ECO:0000256" key="1">
    <source>
        <dbReference type="SAM" id="Phobius"/>
    </source>
</evidence>
<sequence length="308" mass="33848">MANSPLLRSVDALTAASIRPEHSHNPIIYWHLLSLDAPTVAMLWTWFIAESNGVKLPLTSILAMGVAVWILYATDRLLDARSTMDAQLERRHLFHQNHRSAFHAGIALASLALVFLVSCISPAALRLYVILAAPLIGYFVLIHLRRKSSKARSTPRLPKEIAVGIFFSAATFIPSVARNPVLRRPLLPAAALFGLACCLNCLFIYAWEHPFATSVPYPEAHPATRLALRFRAFLSILGIAGGFGLALYSSFSRGPNSAPWQLEVAISLSAALLLQLHFRRRHLDPAALRAAADLCLLTPILLVFTLHS</sequence>
<feature type="transmembrane region" description="Helical" evidence="1">
    <location>
        <begin position="189"/>
        <end position="207"/>
    </location>
</feature>
<feature type="transmembrane region" description="Helical" evidence="1">
    <location>
        <begin position="290"/>
        <end position="307"/>
    </location>
</feature>
<accession>A0A7W7ZGU3</accession>
<dbReference type="Proteomes" id="UP000540989">
    <property type="component" value="Unassembled WGS sequence"/>
</dbReference>
<dbReference type="RefSeq" id="WP_221312877.1">
    <property type="nucleotide sequence ID" value="NZ_JACHIP010000005.1"/>
</dbReference>
<feature type="transmembrane region" description="Helical" evidence="1">
    <location>
        <begin position="228"/>
        <end position="248"/>
    </location>
</feature>
<feature type="transmembrane region" description="Helical" evidence="1">
    <location>
        <begin position="27"/>
        <end position="48"/>
    </location>
</feature>
<feature type="transmembrane region" description="Helical" evidence="1">
    <location>
        <begin position="123"/>
        <end position="141"/>
    </location>
</feature>
<feature type="transmembrane region" description="Helical" evidence="1">
    <location>
        <begin position="54"/>
        <end position="74"/>
    </location>
</feature>
<name>A0A7W7ZGU3_9BACT</name>
<evidence type="ECO:0000313" key="3">
    <source>
        <dbReference type="Proteomes" id="UP000540989"/>
    </source>
</evidence>
<dbReference type="AlphaFoldDB" id="A0A7W7ZGU3"/>
<feature type="transmembrane region" description="Helical" evidence="1">
    <location>
        <begin position="161"/>
        <end position="177"/>
    </location>
</feature>
<reference evidence="2 3" key="1">
    <citation type="submission" date="2020-08" db="EMBL/GenBank/DDBJ databases">
        <title>Genomic Encyclopedia of Type Strains, Phase IV (KMG-V): Genome sequencing to study the core and pangenomes of soil and plant-associated prokaryotes.</title>
        <authorList>
            <person name="Whitman W."/>
        </authorList>
    </citation>
    <scope>NUCLEOTIDE SEQUENCE [LARGE SCALE GENOMIC DNA]</scope>
    <source>
        <strain evidence="2 3">M8UP14</strain>
    </source>
</reference>
<keyword evidence="1" id="KW-0812">Transmembrane</keyword>
<protein>
    <recommendedName>
        <fullName evidence="4">4-hydroxybenzoate polyprenyltransferase</fullName>
    </recommendedName>
</protein>
<proteinExistence type="predicted"/>
<feature type="transmembrane region" description="Helical" evidence="1">
    <location>
        <begin position="100"/>
        <end position="117"/>
    </location>
</feature>
<dbReference type="EMBL" id="JACHIP010000005">
    <property type="protein sequence ID" value="MBB5059006.1"/>
    <property type="molecule type" value="Genomic_DNA"/>
</dbReference>